<evidence type="ECO:0000256" key="1">
    <source>
        <dbReference type="SAM" id="MobiDB-lite"/>
    </source>
</evidence>
<dbReference type="EMBL" id="KQ991566">
    <property type="protein sequence ID" value="KZV51853.1"/>
    <property type="molecule type" value="Genomic_DNA"/>
</dbReference>
<dbReference type="AlphaFoldDB" id="A0A2Z7CYG6"/>
<sequence>MPSRRGRCRTDRRSAEESRASDSDEGIQQNIPLHHRERHAEVEDVTRQIGEMDYHPNIPSLTSQGMSKRILKLMMNLQFMLDISNEMQYIELFIETVPIDRHVPVDDPESYIPCITQGFNALGFNSVGFNEDASTSVVAWNGATDQNRYTSDHDTGDWDQYVIPTLEENVSWPFSSARQWSFVDVDDEPLDIHGTHISAPRLTQFYVMLA</sequence>
<feature type="region of interest" description="Disordered" evidence="1">
    <location>
        <begin position="1"/>
        <end position="39"/>
    </location>
</feature>
<proteinExistence type="predicted"/>
<accession>A0A2Z7CYG6</accession>
<feature type="compositionally biased region" description="Basic and acidic residues" evidence="1">
    <location>
        <begin position="8"/>
        <end position="22"/>
    </location>
</feature>
<protein>
    <submittedName>
        <fullName evidence="2">Uncharacterized protein</fullName>
    </submittedName>
</protein>
<evidence type="ECO:0000313" key="2">
    <source>
        <dbReference type="EMBL" id="KZV51853.1"/>
    </source>
</evidence>
<dbReference type="Proteomes" id="UP000250235">
    <property type="component" value="Unassembled WGS sequence"/>
</dbReference>
<gene>
    <name evidence="2" type="ORF">F511_06896</name>
</gene>
<reference evidence="2 3" key="1">
    <citation type="journal article" date="2015" name="Proc. Natl. Acad. Sci. U.S.A.">
        <title>The resurrection genome of Boea hygrometrica: A blueprint for survival of dehydration.</title>
        <authorList>
            <person name="Xiao L."/>
            <person name="Yang G."/>
            <person name="Zhang L."/>
            <person name="Yang X."/>
            <person name="Zhao S."/>
            <person name="Ji Z."/>
            <person name="Zhou Q."/>
            <person name="Hu M."/>
            <person name="Wang Y."/>
            <person name="Chen M."/>
            <person name="Xu Y."/>
            <person name="Jin H."/>
            <person name="Xiao X."/>
            <person name="Hu G."/>
            <person name="Bao F."/>
            <person name="Hu Y."/>
            <person name="Wan P."/>
            <person name="Li L."/>
            <person name="Deng X."/>
            <person name="Kuang T."/>
            <person name="Xiang C."/>
            <person name="Zhu J.K."/>
            <person name="Oliver M.J."/>
            <person name="He Y."/>
        </authorList>
    </citation>
    <scope>NUCLEOTIDE SEQUENCE [LARGE SCALE GENOMIC DNA]</scope>
    <source>
        <strain evidence="3">cv. XS01</strain>
    </source>
</reference>
<keyword evidence="3" id="KW-1185">Reference proteome</keyword>
<name>A0A2Z7CYG6_9LAMI</name>
<organism evidence="2 3">
    <name type="scientific">Dorcoceras hygrometricum</name>
    <dbReference type="NCBI Taxonomy" id="472368"/>
    <lineage>
        <taxon>Eukaryota</taxon>
        <taxon>Viridiplantae</taxon>
        <taxon>Streptophyta</taxon>
        <taxon>Embryophyta</taxon>
        <taxon>Tracheophyta</taxon>
        <taxon>Spermatophyta</taxon>
        <taxon>Magnoliopsida</taxon>
        <taxon>eudicotyledons</taxon>
        <taxon>Gunneridae</taxon>
        <taxon>Pentapetalae</taxon>
        <taxon>asterids</taxon>
        <taxon>lamiids</taxon>
        <taxon>Lamiales</taxon>
        <taxon>Gesneriaceae</taxon>
        <taxon>Didymocarpoideae</taxon>
        <taxon>Trichosporeae</taxon>
        <taxon>Loxocarpinae</taxon>
        <taxon>Dorcoceras</taxon>
    </lineage>
</organism>
<evidence type="ECO:0000313" key="3">
    <source>
        <dbReference type="Proteomes" id="UP000250235"/>
    </source>
</evidence>